<name>X1RYM4_9ZZZZ</name>
<comment type="caution">
    <text evidence="1">The sequence shown here is derived from an EMBL/GenBank/DDBJ whole genome shotgun (WGS) entry which is preliminary data.</text>
</comment>
<proteinExistence type="predicted"/>
<evidence type="ECO:0000313" key="1">
    <source>
        <dbReference type="EMBL" id="GAI85763.1"/>
    </source>
</evidence>
<gene>
    <name evidence="1" type="ORF">S12H4_21822</name>
</gene>
<organism evidence="1">
    <name type="scientific">marine sediment metagenome</name>
    <dbReference type="NCBI Taxonomy" id="412755"/>
    <lineage>
        <taxon>unclassified sequences</taxon>
        <taxon>metagenomes</taxon>
        <taxon>ecological metagenomes</taxon>
    </lineage>
</organism>
<dbReference type="EMBL" id="BARW01011281">
    <property type="protein sequence ID" value="GAI85763.1"/>
    <property type="molecule type" value="Genomic_DNA"/>
</dbReference>
<accession>X1RYM4</accession>
<dbReference type="AlphaFoldDB" id="X1RYM4"/>
<protein>
    <submittedName>
        <fullName evidence="1">Uncharacterized protein</fullName>
    </submittedName>
</protein>
<feature type="non-terminal residue" evidence="1">
    <location>
        <position position="1"/>
    </location>
</feature>
<reference evidence="1" key="1">
    <citation type="journal article" date="2014" name="Front. Microbiol.">
        <title>High frequency of phylogenetically diverse reductive dehalogenase-homologous genes in deep subseafloor sedimentary metagenomes.</title>
        <authorList>
            <person name="Kawai M."/>
            <person name="Futagami T."/>
            <person name="Toyoda A."/>
            <person name="Takaki Y."/>
            <person name="Nishi S."/>
            <person name="Hori S."/>
            <person name="Arai W."/>
            <person name="Tsubouchi T."/>
            <person name="Morono Y."/>
            <person name="Uchiyama I."/>
            <person name="Ito T."/>
            <person name="Fujiyama A."/>
            <person name="Inagaki F."/>
            <person name="Takami H."/>
        </authorList>
    </citation>
    <scope>NUCLEOTIDE SEQUENCE</scope>
    <source>
        <strain evidence="1">Expedition CK06-06</strain>
    </source>
</reference>
<sequence length="78" mass="9232">VFKEIDEIPDEVCCVCGHSLKDHVDEDLVWRCHSLGQDFYQCECALRKDRAVSMRPEDPVSYYDLKRRIKKQVEEAEE</sequence>